<dbReference type="EMBL" id="CM043015">
    <property type="protein sequence ID" value="KAI4469436.1"/>
    <property type="molecule type" value="Genomic_DNA"/>
</dbReference>
<reference evidence="1" key="1">
    <citation type="submission" date="2022-04" db="EMBL/GenBank/DDBJ databases">
        <title>Chromosome-scale genome assembly of Holotrichia oblita Faldermann.</title>
        <authorList>
            <person name="Rongchong L."/>
        </authorList>
    </citation>
    <scope>NUCLEOTIDE SEQUENCE</scope>
    <source>
        <strain evidence="1">81SQS9</strain>
    </source>
</reference>
<proteinExistence type="predicted"/>
<sequence>MAGAEVVLSDNNRISGSWPITRPSRQNIRWEKGDLEERISNFPKPIYADYEHLTPVEIFEKCIDSEVISLLAKESNQYALFKNNANPRITEDAIKFFIGILILSGYTVLPGKKFYWESEGDMRSTLVSNAMHRDRFFTIMRYMHCADNSNADPLDKLWKIRPLMDRIKDKCKENFIPEEQLSYDESMIKYYGKHGCKQFIRGKPIRFGYKMWCLNTVSGYLIDFAMYQGLNPRRNENYEQFYGKATAPLVVILDELPKHVKYLRCNIYFDNLFTGVNLLCHLKSRGYGGTGTMRDNRVPKSCPLLDKKTMKSESRGVYHSILDLDDGILLLRWADNGVVSVASTVHGVLPISAVRRYS</sequence>
<name>A0ACB9TRM4_HOLOL</name>
<organism evidence="1 2">
    <name type="scientific">Holotrichia oblita</name>
    <name type="common">Chafer beetle</name>
    <dbReference type="NCBI Taxonomy" id="644536"/>
    <lineage>
        <taxon>Eukaryota</taxon>
        <taxon>Metazoa</taxon>
        <taxon>Ecdysozoa</taxon>
        <taxon>Arthropoda</taxon>
        <taxon>Hexapoda</taxon>
        <taxon>Insecta</taxon>
        <taxon>Pterygota</taxon>
        <taxon>Neoptera</taxon>
        <taxon>Endopterygota</taxon>
        <taxon>Coleoptera</taxon>
        <taxon>Polyphaga</taxon>
        <taxon>Scarabaeiformia</taxon>
        <taxon>Scarabaeidae</taxon>
        <taxon>Melolonthinae</taxon>
        <taxon>Holotrichia</taxon>
    </lineage>
</organism>
<keyword evidence="2" id="KW-1185">Reference proteome</keyword>
<comment type="caution">
    <text evidence="1">The sequence shown here is derived from an EMBL/GenBank/DDBJ whole genome shotgun (WGS) entry which is preliminary data.</text>
</comment>
<protein>
    <submittedName>
        <fullName evidence="1">Transposase is4</fullName>
    </submittedName>
</protein>
<dbReference type="Proteomes" id="UP001056778">
    <property type="component" value="Chromosome 1"/>
</dbReference>
<accession>A0ACB9TRM4</accession>
<evidence type="ECO:0000313" key="2">
    <source>
        <dbReference type="Proteomes" id="UP001056778"/>
    </source>
</evidence>
<evidence type="ECO:0000313" key="1">
    <source>
        <dbReference type="EMBL" id="KAI4469436.1"/>
    </source>
</evidence>
<gene>
    <name evidence="1" type="ORF">MML48_1g10022</name>
</gene>